<sequence>MATTAAALSLLLIVVGSTVQQKDSVLYQTRRLHYPAVARDTLRPRFVHSTQALALEARDLPVEKYYETDGVAYGSMEGVPPYKCPGAWCDETPFRVYPDGREEFGAPPDFTMAWGPCNIAIQDC</sequence>
<feature type="chain" id="PRO_5030673410" evidence="1">
    <location>
        <begin position="21"/>
        <end position="124"/>
    </location>
</feature>
<feature type="signal peptide" evidence="1">
    <location>
        <begin position="1"/>
        <end position="20"/>
    </location>
</feature>
<protein>
    <submittedName>
        <fullName evidence="2">Uncharacterized protein</fullName>
    </submittedName>
</protein>
<evidence type="ECO:0000256" key="1">
    <source>
        <dbReference type="SAM" id="SignalP"/>
    </source>
</evidence>
<dbReference type="EMBL" id="HBEO01034222">
    <property type="protein sequence ID" value="CAD8507456.1"/>
    <property type="molecule type" value="Transcribed_RNA"/>
</dbReference>
<accession>A0A7S0I0M8</accession>
<evidence type="ECO:0000313" key="2">
    <source>
        <dbReference type="EMBL" id="CAD8507456.1"/>
    </source>
</evidence>
<dbReference type="AlphaFoldDB" id="A0A7S0I0M8"/>
<keyword evidence="1" id="KW-0732">Signal</keyword>
<proteinExistence type="predicted"/>
<gene>
    <name evidence="2" type="ORF">HPHI1048_LOCUS23136</name>
</gene>
<reference evidence="2" key="1">
    <citation type="submission" date="2021-01" db="EMBL/GenBank/DDBJ databases">
        <authorList>
            <person name="Corre E."/>
            <person name="Pelletier E."/>
            <person name="Niang G."/>
            <person name="Scheremetjew M."/>
            <person name="Finn R."/>
            <person name="Kale V."/>
            <person name="Holt S."/>
            <person name="Cochrane G."/>
            <person name="Meng A."/>
            <person name="Brown T."/>
            <person name="Cohen L."/>
        </authorList>
    </citation>
    <scope>NUCLEOTIDE SEQUENCE</scope>
    <source>
        <strain evidence="2">CCMP325</strain>
    </source>
</reference>
<name>A0A7S0I0M8_9CRYP</name>
<organism evidence="2">
    <name type="scientific">Hanusia phi</name>
    <dbReference type="NCBI Taxonomy" id="3032"/>
    <lineage>
        <taxon>Eukaryota</taxon>
        <taxon>Cryptophyceae</taxon>
        <taxon>Pyrenomonadales</taxon>
        <taxon>Geminigeraceae</taxon>
        <taxon>Hanusia</taxon>
    </lineage>
</organism>